<dbReference type="Proteomes" id="UP001431010">
    <property type="component" value="Chromosome"/>
</dbReference>
<proteinExistence type="predicted"/>
<keyword evidence="2" id="KW-1185">Reference proteome</keyword>
<gene>
    <name evidence="1" type="ORF">LQG66_28595</name>
</gene>
<evidence type="ECO:0000313" key="1">
    <source>
        <dbReference type="EMBL" id="UFZ03168.1"/>
    </source>
</evidence>
<accession>A0ABY3R8V6</accession>
<protein>
    <recommendedName>
        <fullName evidence="3">DUF4209 domain-containing protein</fullName>
    </recommendedName>
</protein>
<dbReference type="RefSeq" id="WP_231319191.1">
    <property type="nucleotide sequence ID" value="NZ_CP088156.1"/>
</dbReference>
<reference evidence="1" key="1">
    <citation type="journal article" date="2024" name="Antonie Van Leeuwenhoek">
        <title>Bradyrhizobium ontarionense sp. nov., a novel bacterial symbiont isolated from Aeschynomene indica (Indian jointvetch), harbours photosynthesis, nitrogen fixation and nitrous oxide (N2O) reductase genes.</title>
        <authorList>
            <person name="Bromfield E.S.P."/>
            <person name="Cloutier S."/>
        </authorList>
    </citation>
    <scope>NUCLEOTIDE SEQUENCE</scope>
    <source>
        <strain evidence="1">A19</strain>
    </source>
</reference>
<evidence type="ECO:0000313" key="2">
    <source>
        <dbReference type="Proteomes" id="UP001431010"/>
    </source>
</evidence>
<name>A0ABY3R8V6_9BRAD</name>
<dbReference type="EMBL" id="CP088156">
    <property type="protein sequence ID" value="UFZ03168.1"/>
    <property type="molecule type" value="Genomic_DNA"/>
</dbReference>
<organism evidence="1 2">
    <name type="scientific">Bradyrhizobium ontarionense</name>
    <dbReference type="NCBI Taxonomy" id="2898149"/>
    <lineage>
        <taxon>Bacteria</taxon>
        <taxon>Pseudomonadati</taxon>
        <taxon>Pseudomonadota</taxon>
        <taxon>Alphaproteobacteria</taxon>
        <taxon>Hyphomicrobiales</taxon>
        <taxon>Nitrobacteraceae</taxon>
        <taxon>Bradyrhizobium</taxon>
    </lineage>
</organism>
<sequence length="168" mass="18803">MLKEVQNLQSPDPYYSGAAGFVGSTLEQLHHDMRKLGLPAYVPDTVRRSHDGIRNAYIYSYFSYDLLTLAASQTFPCLEYALRLRIGSQFEGRLDRKGKLRPPVMLAELLEAARDQGLISGDIGWINPLRKMFAHGSDAVLNAPMFLTPFQVVTTMIVELFDPAKPSP</sequence>
<evidence type="ECO:0008006" key="3">
    <source>
        <dbReference type="Google" id="ProtNLM"/>
    </source>
</evidence>